<dbReference type="EMBL" id="MU004230">
    <property type="protein sequence ID" value="KAF2674686.1"/>
    <property type="molecule type" value="Genomic_DNA"/>
</dbReference>
<accession>A0A6A6USF2</accession>
<gene>
    <name evidence="7" type="ORF">BT63DRAFT_449676</name>
</gene>
<dbReference type="GO" id="GO:0004252">
    <property type="term" value="F:serine-type endopeptidase activity"/>
    <property type="evidence" value="ECO:0007669"/>
    <property type="project" value="TreeGrafter"/>
</dbReference>
<organism evidence="7 8">
    <name type="scientific">Microthyrium microscopicum</name>
    <dbReference type="NCBI Taxonomy" id="703497"/>
    <lineage>
        <taxon>Eukaryota</taxon>
        <taxon>Fungi</taxon>
        <taxon>Dikarya</taxon>
        <taxon>Ascomycota</taxon>
        <taxon>Pezizomycotina</taxon>
        <taxon>Dothideomycetes</taxon>
        <taxon>Dothideomycetes incertae sedis</taxon>
        <taxon>Microthyriales</taxon>
        <taxon>Microthyriaceae</taxon>
        <taxon>Microthyrium</taxon>
    </lineage>
</organism>
<evidence type="ECO:0000256" key="4">
    <source>
        <dbReference type="ARBA" id="ARBA00023136"/>
    </source>
</evidence>
<dbReference type="OrthoDB" id="272778at2759"/>
<reference evidence="7" key="1">
    <citation type="journal article" date="2020" name="Stud. Mycol.">
        <title>101 Dothideomycetes genomes: a test case for predicting lifestyles and emergence of pathogens.</title>
        <authorList>
            <person name="Haridas S."/>
            <person name="Albert R."/>
            <person name="Binder M."/>
            <person name="Bloem J."/>
            <person name="Labutti K."/>
            <person name="Salamov A."/>
            <person name="Andreopoulos B."/>
            <person name="Baker S."/>
            <person name="Barry K."/>
            <person name="Bills G."/>
            <person name="Bluhm B."/>
            <person name="Cannon C."/>
            <person name="Castanera R."/>
            <person name="Culley D."/>
            <person name="Daum C."/>
            <person name="Ezra D."/>
            <person name="Gonzalez J."/>
            <person name="Henrissat B."/>
            <person name="Kuo A."/>
            <person name="Liang C."/>
            <person name="Lipzen A."/>
            <person name="Lutzoni F."/>
            <person name="Magnuson J."/>
            <person name="Mondo S."/>
            <person name="Nolan M."/>
            <person name="Ohm R."/>
            <person name="Pangilinan J."/>
            <person name="Park H.-J."/>
            <person name="Ramirez L."/>
            <person name="Alfaro M."/>
            <person name="Sun H."/>
            <person name="Tritt A."/>
            <person name="Yoshinaga Y."/>
            <person name="Zwiers L.-H."/>
            <person name="Turgeon B."/>
            <person name="Goodwin S."/>
            <person name="Spatafora J."/>
            <person name="Crous P."/>
            <person name="Grigoriev I."/>
        </authorList>
    </citation>
    <scope>NUCLEOTIDE SEQUENCE</scope>
    <source>
        <strain evidence="7">CBS 115976</strain>
    </source>
</reference>
<evidence type="ECO:0000313" key="7">
    <source>
        <dbReference type="EMBL" id="KAF2674686.1"/>
    </source>
</evidence>
<feature type="signal peptide" evidence="6">
    <location>
        <begin position="1"/>
        <end position="26"/>
    </location>
</feature>
<dbReference type="PANTHER" id="PTHR43066">
    <property type="entry name" value="RHOMBOID-RELATED PROTEIN"/>
    <property type="match status" value="1"/>
</dbReference>
<dbReference type="Proteomes" id="UP000799302">
    <property type="component" value="Unassembled WGS sequence"/>
</dbReference>
<name>A0A6A6USF2_9PEZI</name>
<keyword evidence="3 5" id="KW-1133">Transmembrane helix</keyword>
<protein>
    <recommendedName>
        <fullName evidence="9">Peptidase S54 rhomboid domain-containing protein</fullName>
    </recommendedName>
</protein>
<proteinExistence type="predicted"/>
<dbReference type="SUPFAM" id="SSF144091">
    <property type="entry name" value="Rhomboid-like"/>
    <property type="match status" value="1"/>
</dbReference>
<evidence type="ECO:0000313" key="8">
    <source>
        <dbReference type="Proteomes" id="UP000799302"/>
    </source>
</evidence>
<feature type="transmembrane region" description="Helical" evidence="5">
    <location>
        <begin position="87"/>
        <end position="109"/>
    </location>
</feature>
<keyword evidence="2 5" id="KW-0812">Transmembrane</keyword>
<dbReference type="PANTHER" id="PTHR43066:SF21">
    <property type="entry name" value="UBIQUITIN-ASSOCIATED DOMAIN-CONTAINING PROTEIN 2"/>
    <property type="match status" value="1"/>
</dbReference>
<evidence type="ECO:0000256" key="3">
    <source>
        <dbReference type="ARBA" id="ARBA00022989"/>
    </source>
</evidence>
<dbReference type="AlphaFoldDB" id="A0A6A6USF2"/>
<dbReference type="GO" id="GO:0016020">
    <property type="term" value="C:membrane"/>
    <property type="evidence" value="ECO:0007669"/>
    <property type="project" value="UniProtKB-SubCell"/>
</dbReference>
<keyword evidence="4 5" id="KW-0472">Membrane</keyword>
<evidence type="ECO:0000256" key="2">
    <source>
        <dbReference type="ARBA" id="ARBA00022692"/>
    </source>
</evidence>
<evidence type="ECO:0000256" key="1">
    <source>
        <dbReference type="ARBA" id="ARBA00004141"/>
    </source>
</evidence>
<evidence type="ECO:0008006" key="9">
    <source>
        <dbReference type="Google" id="ProtNLM"/>
    </source>
</evidence>
<feature type="transmembrane region" description="Helical" evidence="5">
    <location>
        <begin position="50"/>
        <end position="75"/>
    </location>
</feature>
<evidence type="ECO:0000256" key="6">
    <source>
        <dbReference type="SAM" id="SignalP"/>
    </source>
</evidence>
<dbReference type="InterPro" id="IPR035952">
    <property type="entry name" value="Rhomboid-like_sf"/>
</dbReference>
<keyword evidence="6" id="KW-0732">Signal</keyword>
<sequence>MQTSGFTNAPVSQLLVFWVVVASVLASVTDTKYYFYLQIVPQISQWGQFWRLLVWQTCYTNSTEVLFAAMTFYHLRVIERLWGSRKFASFLLLALPFSLLLPPFLLAILRPLTFGRLNYLPAGPTPLIFAILAQYQAAIPSMYTYRIGTASPTPDPPQIPSATITLSSKSTNYFLPLQLALSQFPSAILPAAVGWLIGNAYRSEILPGTSWRVPGWLVGQGSRRDARRVEALRRRMEETEEAIATGVESPRARRP</sequence>
<feature type="chain" id="PRO_5025421596" description="Peptidase S54 rhomboid domain-containing protein" evidence="6">
    <location>
        <begin position="27"/>
        <end position="255"/>
    </location>
</feature>
<comment type="subcellular location">
    <subcellularLocation>
        <location evidence="1">Membrane</location>
        <topology evidence="1">Multi-pass membrane protein</topology>
    </subcellularLocation>
</comment>
<evidence type="ECO:0000256" key="5">
    <source>
        <dbReference type="SAM" id="Phobius"/>
    </source>
</evidence>
<keyword evidence="8" id="KW-1185">Reference proteome</keyword>